<evidence type="ECO:0000256" key="1">
    <source>
        <dbReference type="ARBA" id="ARBA00005641"/>
    </source>
</evidence>
<feature type="chain" id="PRO_5047325630" description="Glycoside hydrolase family 5 domain-containing protein" evidence="6">
    <location>
        <begin position="37"/>
        <end position="487"/>
    </location>
</feature>
<proteinExistence type="inferred from homology"/>
<dbReference type="SUPFAM" id="SSF51445">
    <property type="entry name" value="(Trans)glycosidases"/>
    <property type="match status" value="1"/>
</dbReference>
<reference evidence="9" key="1">
    <citation type="submission" date="2024-06" db="EMBL/GenBank/DDBJ databases">
        <title>Multi-omics analyses provide insights into the biosynthesis of the anticancer antibiotic pleurotin in Hohenbuehelia grisea.</title>
        <authorList>
            <person name="Weaver J.A."/>
            <person name="Alberti F."/>
        </authorList>
    </citation>
    <scope>NUCLEOTIDE SEQUENCE [LARGE SCALE GENOMIC DNA]</scope>
    <source>
        <strain evidence="9">T-177</strain>
    </source>
</reference>
<keyword evidence="9" id="KW-1185">Reference proteome</keyword>
<feature type="signal peptide" evidence="6">
    <location>
        <begin position="1"/>
        <end position="36"/>
    </location>
</feature>
<evidence type="ECO:0000256" key="5">
    <source>
        <dbReference type="SAM" id="MobiDB-lite"/>
    </source>
</evidence>
<keyword evidence="6" id="KW-0732">Signal</keyword>
<evidence type="ECO:0000256" key="4">
    <source>
        <dbReference type="RuleBase" id="RU361153"/>
    </source>
</evidence>
<dbReference type="Pfam" id="PF00150">
    <property type="entry name" value="Cellulase"/>
    <property type="match status" value="1"/>
</dbReference>
<comment type="caution">
    <text evidence="8">The sequence shown here is derived from an EMBL/GenBank/DDBJ whole genome shotgun (WGS) entry which is preliminary data.</text>
</comment>
<protein>
    <recommendedName>
        <fullName evidence="7">Glycoside hydrolase family 5 domain-containing protein</fullName>
    </recommendedName>
</protein>
<evidence type="ECO:0000256" key="6">
    <source>
        <dbReference type="SAM" id="SignalP"/>
    </source>
</evidence>
<dbReference type="InterPro" id="IPR017853">
    <property type="entry name" value="GH"/>
</dbReference>
<sequence length="487" mass="54494">MWPPHRRCRWLSPYHAFQILATAFLLLSQCNSGALAKQQCRLNVHNQHVLDHDPNIPDGASLPKPNATTSGVAPTQTANSTGILNAPFNYGRDTIRGVNLGGWFVLEPWITPSIFEDTGNDAIIDEYTFGQLQDRNVALKALTNHWETWITEDDFAAMKAAGLNHVRIPVGYWSVPLTSADTKFNTSASPYIPGAWPYLLKALNWARAHGIHTILDLHGARGSQNGYDNSGQRTQNPQWALNPDNVAHTLDILRYIAKNIGGMLDVIELLNEPGGFMPPVAAVMRDFWMNGYNAVREAAGPNVKIMIGDAFMGVMNWQNFLTYPQGQGVLMDFHEYQIFSGLELDRDWTEHINFACTLIPTLTSFASANIWTVIGEWSNAPTDCAKWLNGRGIGARWDGSFRPDPSDTRVFGTCGNMTGSGSGFSQPYKAFLRKYFEVQVEIGDNIQGWIFWTWKAENADEWSYQKGLENGWIPQDPTDRMYPDLCS</sequence>
<organism evidence="8 9">
    <name type="scientific">Hohenbuehelia grisea</name>
    <dbReference type="NCBI Taxonomy" id="104357"/>
    <lineage>
        <taxon>Eukaryota</taxon>
        <taxon>Fungi</taxon>
        <taxon>Dikarya</taxon>
        <taxon>Basidiomycota</taxon>
        <taxon>Agaricomycotina</taxon>
        <taxon>Agaricomycetes</taxon>
        <taxon>Agaricomycetidae</taxon>
        <taxon>Agaricales</taxon>
        <taxon>Pleurotineae</taxon>
        <taxon>Pleurotaceae</taxon>
        <taxon>Hohenbuehelia</taxon>
    </lineage>
</organism>
<evidence type="ECO:0000313" key="9">
    <source>
        <dbReference type="Proteomes" id="UP001556367"/>
    </source>
</evidence>
<dbReference type="Gene3D" id="3.20.20.80">
    <property type="entry name" value="Glycosidases"/>
    <property type="match status" value="1"/>
</dbReference>
<keyword evidence="3 4" id="KW-0326">Glycosidase</keyword>
<evidence type="ECO:0000256" key="3">
    <source>
        <dbReference type="ARBA" id="ARBA00023295"/>
    </source>
</evidence>
<evidence type="ECO:0000259" key="7">
    <source>
        <dbReference type="Pfam" id="PF00150"/>
    </source>
</evidence>
<keyword evidence="2 4" id="KW-0378">Hydrolase</keyword>
<feature type="region of interest" description="Disordered" evidence="5">
    <location>
        <begin position="53"/>
        <end position="74"/>
    </location>
</feature>
<name>A0ABR3JGX8_9AGAR</name>
<feature type="domain" description="Glycoside hydrolase family 5" evidence="7">
    <location>
        <begin position="135"/>
        <end position="379"/>
    </location>
</feature>
<evidence type="ECO:0000256" key="2">
    <source>
        <dbReference type="ARBA" id="ARBA00022801"/>
    </source>
</evidence>
<comment type="similarity">
    <text evidence="1 4">Belongs to the glycosyl hydrolase 5 (cellulase A) family.</text>
</comment>
<dbReference type="Proteomes" id="UP001556367">
    <property type="component" value="Unassembled WGS sequence"/>
</dbReference>
<dbReference type="PANTHER" id="PTHR31297:SF42">
    <property type="entry name" value="GLYCOSIDE HYDROLASE FAMILY 5 DOMAIN-CONTAINING PROTEIN"/>
    <property type="match status" value="1"/>
</dbReference>
<dbReference type="PANTHER" id="PTHR31297">
    <property type="entry name" value="GLUCAN ENDO-1,6-BETA-GLUCOSIDASE B"/>
    <property type="match status" value="1"/>
</dbReference>
<dbReference type="EMBL" id="JASNQZ010000007">
    <property type="protein sequence ID" value="KAL0955004.1"/>
    <property type="molecule type" value="Genomic_DNA"/>
</dbReference>
<accession>A0ABR3JGX8</accession>
<dbReference type="InterPro" id="IPR050386">
    <property type="entry name" value="Glycosyl_hydrolase_5"/>
</dbReference>
<gene>
    <name evidence="8" type="ORF">HGRIS_003929</name>
</gene>
<dbReference type="InterPro" id="IPR001547">
    <property type="entry name" value="Glyco_hydro_5"/>
</dbReference>
<evidence type="ECO:0000313" key="8">
    <source>
        <dbReference type="EMBL" id="KAL0955004.1"/>
    </source>
</evidence>